<proteinExistence type="predicted"/>
<dbReference type="Proteomes" id="UP000264215">
    <property type="component" value="Unassembled WGS sequence"/>
</dbReference>
<feature type="non-terminal residue" evidence="1">
    <location>
        <position position="210"/>
    </location>
</feature>
<comment type="caution">
    <text evidence="1">The sequence shown here is derived from an EMBL/GenBank/DDBJ whole genome shotgun (WGS) entry which is preliminary data.</text>
</comment>
<protein>
    <submittedName>
        <fullName evidence="1">AAA family ATPase</fullName>
    </submittedName>
</protein>
<gene>
    <name evidence="1" type="ORF">DIT26_07070</name>
</gene>
<dbReference type="InterPro" id="IPR018163">
    <property type="entry name" value="Thr/Ala-tRNA-synth_IIc_edit"/>
</dbReference>
<sequence>MANHEIFVKELGKKIPVTGETTFYELSRMCDGFHRAPIMAAKSGNSLIELCRKVNDEQEIEFIDLFSLDGIRIYTRGTLFILFIAIRELFGTAQLNVHHSRGPGLVCDIEGIDISPENLKMIETRMKELVEEDAVFEKDTLGKFEAIRSFDEDGQRDKALLFKYRKKSTVNIYRCKGYLNYFYGYMPYSTGKLKKFALLPYGDYFILNLP</sequence>
<accession>A0A3D3TMD2</accession>
<dbReference type="Gene3D" id="3.30.980.10">
    <property type="entry name" value="Threonyl-trna Synthetase, Chain A, domain 2"/>
    <property type="match status" value="1"/>
</dbReference>
<name>A0A3D3TMD2_9BACT</name>
<reference evidence="1 2" key="1">
    <citation type="journal article" date="2018" name="Nat. Biotechnol.">
        <title>A standardized bacterial taxonomy based on genome phylogeny substantially revises the tree of life.</title>
        <authorList>
            <person name="Parks D.H."/>
            <person name="Chuvochina M."/>
            <person name="Waite D.W."/>
            <person name="Rinke C."/>
            <person name="Skarshewski A."/>
            <person name="Chaumeil P.A."/>
            <person name="Hugenholtz P."/>
        </authorList>
    </citation>
    <scope>NUCLEOTIDE SEQUENCE [LARGE SCALE GENOMIC DNA]</scope>
    <source>
        <strain evidence="1">UBA9905</strain>
    </source>
</reference>
<dbReference type="GO" id="GO:0000166">
    <property type="term" value="F:nucleotide binding"/>
    <property type="evidence" value="ECO:0007669"/>
    <property type="project" value="InterPro"/>
</dbReference>
<dbReference type="AlphaFoldDB" id="A0A3D3TMD2"/>
<dbReference type="SUPFAM" id="SSF55186">
    <property type="entry name" value="ThrRS/AlaRS common domain"/>
    <property type="match status" value="1"/>
</dbReference>
<evidence type="ECO:0000313" key="1">
    <source>
        <dbReference type="EMBL" id="HCO70318.1"/>
    </source>
</evidence>
<organism evidence="1 2">
    <name type="scientific">Mesotoga infera</name>
    <dbReference type="NCBI Taxonomy" id="1236046"/>
    <lineage>
        <taxon>Bacteria</taxon>
        <taxon>Thermotogati</taxon>
        <taxon>Thermotogota</taxon>
        <taxon>Thermotogae</taxon>
        <taxon>Kosmotogales</taxon>
        <taxon>Kosmotogaceae</taxon>
        <taxon>Mesotoga</taxon>
    </lineage>
</organism>
<evidence type="ECO:0000313" key="2">
    <source>
        <dbReference type="Proteomes" id="UP000264215"/>
    </source>
</evidence>
<dbReference type="EMBL" id="DQBS01000160">
    <property type="protein sequence ID" value="HCO70318.1"/>
    <property type="molecule type" value="Genomic_DNA"/>
</dbReference>